<evidence type="ECO:0000313" key="7">
    <source>
        <dbReference type="EMBL" id="KAA9009329.1"/>
    </source>
</evidence>
<dbReference type="InterPro" id="IPR023753">
    <property type="entry name" value="FAD/NAD-binding_dom"/>
</dbReference>
<organism evidence="7 8">
    <name type="scientific">Histidinibacterium aquaticum</name>
    <dbReference type="NCBI Taxonomy" id="2613962"/>
    <lineage>
        <taxon>Bacteria</taxon>
        <taxon>Pseudomonadati</taxon>
        <taxon>Pseudomonadota</taxon>
        <taxon>Alphaproteobacteria</taxon>
        <taxon>Rhodobacterales</taxon>
        <taxon>Paracoccaceae</taxon>
        <taxon>Histidinibacterium</taxon>
    </lineage>
</organism>
<dbReference type="NCBIfam" id="TIGR01372">
    <property type="entry name" value="soxA"/>
    <property type="match status" value="1"/>
</dbReference>
<sequence>MSTRLATGGRLIDRKRPVEFTFNGRRMRGFAGDTLASALLGAGQSLVGRSFKYHRPRGIVASGAEEPNALVNLGKGPRFEPNQRATTQELYAGLSATSQNHWPSLDFDVGAINAALSRFLPAGFYYKMFMHPRSFWKHVYEPFIRQSAGLGKAPKDADPDTYEHFYAHVDLLVVGGGIAGLQAALQAGRAGKRVLLVEQTAHWGGRAVTDGARIDGTSADEWVKSAVQALEHMENVTLRTRCMGAGVYDHGYVTAYERLTDHLSETEGPRHRLWRIRTEHTVVATGALERPLSFAGNDIPGVMLASAVRDYITDWAVSPGDRTVVVTNNDDAYRTALAIHEAGLQVAAIVDARPAPEGALVTRARELGLPVLTGKGIAKVKGGKQVEGVAICAQAGEGSVLQEIPCDCVAMSGGWSPVVHLWSHTGGKLIWDAERAFFRPDPDRPPLGADGGAAVTCIGAANGHLRTGEILSDAQAALERLSGEAGAVPAAEDPDEGAMLPVWMMPQGAKLELRRKMWLDYQNDVKVTDVQLAAQEGYESVEHTKRYTTLGMATDQGKLSNINGLATLAQALGEDIPQVGTTTFRPPYTPISMGSIAGEARGELFQPIRKTPIHDWHEAQGAYWEPVGHWRRPYCFPRQGESHEEAVAREVKNTRQGLGLLDASTLGKIIVKGPDAGRFMDMLYTNMMSTLKPGRCRYGLMCSENGFLSDDGVVARIDEETWLCHTTTGGADRIHAHMEEFLQTEWWDWKVYTANVTEQWAQIGVVGPKSRAVLEKLGGMDLSADTFKFMDWQDGTLGGFPVRVFRISFSGELSFEVATPAGQGRALWDALLEAGAEFGVMPYGTEALHIMRAEKGFIMIGDETDGTVIPQDLGLDWAISKKKDDYIGKRAQDRSHMTDPGRWKLVGLETTDGSVIPDGSYAVAEGTNANGQRNTQGRVTSTYHSPTLDRGIAMGLVLHGPDRMGEVIEFNKVDGTTVAAKIVSPVFFDPDGEKQNV</sequence>
<dbReference type="InterPro" id="IPR029043">
    <property type="entry name" value="GcvT/YgfZ_C"/>
</dbReference>
<evidence type="ECO:0000313" key="8">
    <source>
        <dbReference type="Proteomes" id="UP000326554"/>
    </source>
</evidence>
<evidence type="ECO:0000259" key="5">
    <source>
        <dbReference type="Pfam" id="PF08669"/>
    </source>
</evidence>
<dbReference type="PIRSF" id="PIRSF037980">
    <property type="entry name" value="SoxA"/>
    <property type="match status" value="1"/>
</dbReference>
<dbReference type="SUPFAM" id="SSF103025">
    <property type="entry name" value="Folate-binding domain"/>
    <property type="match status" value="1"/>
</dbReference>
<keyword evidence="8" id="KW-1185">Reference proteome</keyword>
<dbReference type="Gene3D" id="3.10.20.440">
    <property type="entry name" value="2Fe-2S iron-sulphur cluster binding domain, sarcosine oxidase, alpha subunit, N-terminal domain"/>
    <property type="match status" value="1"/>
</dbReference>
<dbReference type="EMBL" id="VYQE01000002">
    <property type="protein sequence ID" value="KAA9009329.1"/>
    <property type="molecule type" value="Genomic_DNA"/>
</dbReference>
<comment type="similarity">
    <text evidence="1">Belongs to the GcvT family.</text>
</comment>
<evidence type="ECO:0000259" key="4">
    <source>
        <dbReference type="Pfam" id="PF07992"/>
    </source>
</evidence>
<evidence type="ECO:0000256" key="2">
    <source>
        <dbReference type="ARBA" id="ARBA00023002"/>
    </source>
</evidence>
<dbReference type="Gene3D" id="3.30.1360.120">
    <property type="entry name" value="Probable tRNA modification gtpase trme, domain 1"/>
    <property type="match status" value="1"/>
</dbReference>
<dbReference type="GO" id="GO:0008115">
    <property type="term" value="F:sarcosine oxidase activity"/>
    <property type="evidence" value="ECO:0007669"/>
    <property type="project" value="InterPro"/>
</dbReference>
<dbReference type="InterPro" id="IPR027266">
    <property type="entry name" value="TrmE/GcvT-like"/>
</dbReference>
<dbReference type="InterPro" id="IPR041117">
    <property type="entry name" value="SoxA_A3"/>
</dbReference>
<dbReference type="AlphaFoldDB" id="A0A5J5GLY3"/>
<dbReference type="Pfam" id="PF01571">
    <property type="entry name" value="GCV_T"/>
    <property type="match status" value="1"/>
</dbReference>
<feature type="domain" description="SoxA A3" evidence="6">
    <location>
        <begin position="516"/>
        <end position="598"/>
    </location>
</feature>
<dbReference type="InterPro" id="IPR028896">
    <property type="entry name" value="GcvT/YgfZ/DmdA"/>
</dbReference>
<dbReference type="Pfam" id="PF07992">
    <property type="entry name" value="Pyr_redox_2"/>
    <property type="match status" value="1"/>
</dbReference>
<feature type="domain" description="GCVT N-terminal" evidence="3">
    <location>
        <begin position="613"/>
        <end position="883"/>
    </location>
</feature>
<evidence type="ECO:0000256" key="1">
    <source>
        <dbReference type="ARBA" id="ARBA00008609"/>
    </source>
</evidence>
<name>A0A5J5GLY3_9RHOB</name>
<dbReference type="InterPro" id="IPR036188">
    <property type="entry name" value="FAD/NAD-bd_sf"/>
</dbReference>
<proteinExistence type="inferred from homology"/>
<comment type="caution">
    <text evidence="7">The sequence shown here is derived from an EMBL/GenBank/DDBJ whole genome shotgun (WGS) entry which is preliminary data.</text>
</comment>
<dbReference type="RefSeq" id="WP_150444862.1">
    <property type="nucleotide sequence ID" value="NZ_VYQE01000002.1"/>
</dbReference>
<dbReference type="GO" id="GO:0046653">
    <property type="term" value="P:tetrahydrofolate metabolic process"/>
    <property type="evidence" value="ECO:0007669"/>
    <property type="project" value="InterPro"/>
</dbReference>
<dbReference type="InterPro" id="IPR006222">
    <property type="entry name" value="GCVT_N"/>
</dbReference>
<dbReference type="PANTHER" id="PTHR43757">
    <property type="entry name" value="AMINOMETHYLTRANSFERASE"/>
    <property type="match status" value="1"/>
</dbReference>
<gene>
    <name evidence="7" type="ORF">F3S47_08775</name>
</gene>
<dbReference type="Gene3D" id="3.50.50.60">
    <property type="entry name" value="FAD/NAD(P)-binding domain"/>
    <property type="match status" value="1"/>
</dbReference>
<reference evidence="7 8" key="1">
    <citation type="submission" date="2019-09" db="EMBL/GenBank/DDBJ databases">
        <authorList>
            <person name="Park J.-S."/>
            <person name="Choi H.-J."/>
        </authorList>
    </citation>
    <scope>NUCLEOTIDE SEQUENCE [LARGE SCALE GENOMIC DNA]</scope>
    <source>
        <strain evidence="7 8">176SS1-4</strain>
    </source>
</reference>
<dbReference type="PANTHER" id="PTHR43757:SF2">
    <property type="entry name" value="AMINOMETHYLTRANSFERASE, MITOCHONDRIAL"/>
    <property type="match status" value="1"/>
</dbReference>
<dbReference type="Pfam" id="PF08669">
    <property type="entry name" value="GCV_T_C"/>
    <property type="match status" value="1"/>
</dbReference>
<dbReference type="SUPFAM" id="SSF101790">
    <property type="entry name" value="Aminomethyltransferase beta-barrel domain"/>
    <property type="match status" value="1"/>
</dbReference>
<feature type="domain" description="Aminomethyltransferase C-terminal" evidence="5">
    <location>
        <begin position="904"/>
        <end position="989"/>
    </location>
</feature>
<dbReference type="InterPro" id="IPR006277">
    <property type="entry name" value="Sarcosine_oxidase_asu"/>
</dbReference>
<evidence type="ECO:0000259" key="6">
    <source>
        <dbReference type="Pfam" id="PF17806"/>
    </source>
</evidence>
<dbReference type="Pfam" id="PF13510">
    <property type="entry name" value="Fer2_4"/>
    <property type="match status" value="1"/>
</dbReference>
<dbReference type="SUPFAM" id="SSF51905">
    <property type="entry name" value="FAD/NAD(P)-binding domain"/>
    <property type="match status" value="1"/>
</dbReference>
<evidence type="ECO:0000259" key="3">
    <source>
        <dbReference type="Pfam" id="PF01571"/>
    </source>
</evidence>
<protein>
    <submittedName>
        <fullName evidence="7">Sarcosine oxidase subunit alpha family protein</fullName>
    </submittedName>
</protein>
<accession>A0A5J5GLY3</accession>
<dbReference type="InterPro" id="IPR013977">
    <property type="entry name" value="GcvT_C"/>
</dbReference>
<dbReference type="Proteomes" id="UP000326554">
    <property type="component" value="Unassembled WGS sequence"/>
</dbReference>
<dbReference type="PRINTS" id="PR00368">
    <property type="entry name" value="FADPNR"/>
</dbReference>
<keyword evidence="2" id="KW-0560">Oxidoreductase</keyword>
<dbReference type="Pfam" id="PF17806">
    <property type="entry name" value="SO_alpha_A3"/>
    <property type="match status" value="1"/>
</dbReference>
<dbReference type="InterPro" id="IPR042204">
    <property type="entry name" value="2Fe-2S-bd_N"/>
</dbReference>
<dbReference type="PRINTS" id="PR00411">
    <property type="entry name" value="PNDRDTASEI"/>
</dbReference>
<feature type="domain" description="FAD/NAD(P)-binding" evidence="4">
    <location>
        <begin position="170"/>
        <end position="422"/>
    </location>
</feature>